<dbReference type="InterPro" id="IPR023365">
    <property type="entry name" value="Sortase_dom-sf"/>
</dbReference>
<evidence type="ECO:0000313" key="4">
    <source>
        <dbReference type="EMBL" id="GGA58030.1"/>
    </source>
</evidence>
<dbReference type="EMBL" id="BMEX01000028">
    <property type="protein sequence ID" value="GGA58030.1"/>
    <property type="molecule type" value="Genomic_DNA"/>
</dbReference>
<evidence type="ECO:0000313" key="5">
    <source>
        <dbReference type="Proteomes" id="UP000617979"/>
    </source>
</evidence>
<proteinExistence type="predicted"/>
<dbReference type="NCBIfam" id="TIGR01076">
    <property type="entry name" value="sortase_fam"/>
    <property type="match status" value="1"/>
</dbReference>
<dbReference type="InterPro" id="IPR041999">
    <property type="entry name" value="Sortase_D_1"/>
</dbReference>
<dbReference type="Pfam" id="PF04203">
    <property type="entry name" value="Sortase"/>
    <property type="match status" value="1"/>
</dbReference>
<evidence type="ECO:0000256" key="2">
    <source>
        <dbReference type="SAM" id="MobiDB-lite"/>
    </source>
</evidence>
<keyword evidence="3" id="KW-1133">Transmembrane helix</keyword>
<comment type="caution">
    <text evidence="4">The sequence shown here is derived from an EMBL/GenBank/DDBJ whole genome shotgun (WGS) entry which is preliminary data.</text>
</comment>
<keyword evidence="3" id="KW-0812">Transmembrane</keyword>
<keyword evidence="1" id="KW-0378">Hydrolase</keyword>
<feature type="region of interest" description="Disordered" evidence="2">
    <location>
        <begin position="49"/>
        <end position="90"/>
    </location>
</feature>
<accession>A0ABQ1H402</accession>
<name>A0ABQ1H402_9BACL</name>
<dbReference type="InterPro" id="IPR005754">
    <property type="entry name" value="Sortase"/>
</dbReference>
<dbReference type="Gene3D" id="2.40.260.10">
    <property type="entry name" value="Sortase"/>
    <property type="match status" value="1"/>
</dbReference>
<dbReference type="Proteomes" id="UP000617979">
    <property type="component" value="Unassembled WGS sequence"/>
</dbReference>
<keyword evidence="3" id="KW-0472">Membrane</keyword>
<organism evidence="4 5">
    <name type="scientific">Kroppenstedtia guangzhouensis</name>
    <dbReference type="NCBI Taxonomy" id="1274356"/>
    <lineage>
        <taxon>Bacteria</taxon>
        <taxon>Bacillati</taxon>
        <taxon>Bacillota</taxon>
        <taxon>Bacilli</taxon>
        <taxon>Bacillales</taxon>
        <taxon>Thermoactinomycetaceae</taxon>
        <taxon>Kroppenstedtia</taxon>
    </lineage>
</organism>
<keyword evidence="5" id="KW-1185">Reference proteome</keyword>
<evidence type="ECO:0000256" key="1">
    <source>
        <dbReference type="ARBA" id="ARBA00022801"/>
    </source>
</evidence>
<dbReference type="RefSeq" id="WP_188433684.1">
    <property type="nucleotide sequence ID" value="NZ_BMEX01000028.1"/>
</dbReference>
<protein>
    <submittedName>
        <fullName evidence="4">Sortase</fullName>
    </submittedName>
</protein>
<reference evidence="5" key="1">
    <citation type="journal article" date="2019" name="Int. J. Syst. Evol. Microbiol.">
        <title>The Global Catalogue of Microorganisms (GCM) 10K type strain sequencing project: providing services to taxonomists for standard genome sequencing and annotation.</title>
        <authorList>
            <consortium name="The Broad Institute Genomics Platform"/>
            <consortium name="The Broad Institute Genome Sequencing Center for Infectious Disease"/>
            <person name="Wu L."/>
            <person name="Ma J."/>
        </authorList>
    </citation>
    <scope>NUCLEOTIDE SEQUENCE [LARGE SCALE GENOMIC DNA]</scope>
    <source>
        <strain evidence="5">CGMCC 1.12404</strain>
    </source>
</reference>
<feature type="transmembrane region" description="Helical" evidence="3">
    <location>
        <begin position="17"/>
        <end position="38"/>
    </location>
</feature>
<sequence length="225" mass="25126">MARYYYLNDPEPAWKKGLIILIGLIGLGGLGFSGYFGIQMWSEVQQAQAYEKPKPEESLAAQMAKSESQPEPEPDLADEGTSTVWEERPSTGKKVGTLIIPRIDAEIPIWEGTGDRELSKGVGHHQTSVLPGEGDNCVLAGHRETAFRRAKEIQKGDEMAIKTREGTFMYEVRKTWVADEKDKTVISSVGEPVLRVYTCWPLSALYSGYAPKRYVMEAELVEIKK</sequence>
<dbReference type="SUPFAM" id="SSF63817">
    <property type="entry name" value="Sortase"/>
    <property type="match status" value="1"/>
</dbReference>
<gene>
    <name evidence="4" type="ORF">GCM10007416_34040</name>
</gene>
<dbReference type="CDD" id="cd05828">
    <property type="entry name" value="Sortase_D_1"/>
    <property type="match status" value="1"/>
</dbReference>
<evidence type="ECO:0000256" key="3">
    <source>
        <dbReference type="SAM" id="Phobius"/>
    </source>
</evidence>